<dbReference type="EMBL" id="JACVFC010000002">
    <property type="protein sequence ID" value="MBC9931937.1"/>
    <property type="molecule type" value="Genomic_DNA"/>
</dbReference>
<dbReference type="Gene3D" id="2.60.120.380">
    <property type="match status" value="1"/>
</dbReference>
<comment type="similarity">
    <text evidence="1 2">Belongs to the peptidase S8 family.</text>
</comment>
<dbReference type="Proteomes" id="UP000659124">
    <property type="component" value="Unassembled WGS sequence"/>
</dbReference>
<evidence type="ECO:0000259" key="5">
    <source>
        <dbReference type="Pfam" id="PF18962"/>
    </source>
</evidence>
<evidence type="ECO:0000313" key="7">
    <source>
        <dbReference type="Proteomes" id="UP000659124"/>
    </source>
</evidence>
<dbReference type="InterPro" id="IPR008979">
    <property type="entry name" value="Galactose-bd-like_sf"/>
</dbReference>
<dbReference type="PANTHER" id="PTHR43399">
    <property type="entry name" value="SUBTILISIN-RELATED"/>
    <property type="match status" value="1"/>
</dbReference>
<feature type="domain" description="Peptidase S8/S53" evidence="4">
    <location>
        <begin position="205"/>
        <end position="451"/>
    </location>
</feature>
<dbReference type="Gene3D" id="3.40.50.200">
    <property type="entry name" value="Peptidase S8/S53 domain"/>
    <property type="match status" value="1"/>
</dbReference>
<dbReference type="CDD" id="cd04842">
    <property type="entry name" value="Peptidases_S8_Kp43_protease"/>
    <property type="match status" value="1"/>
</dbReference>
<comment type="caution">
    <text evidence="2">Lacks conserved residue(s) required for the propagation of feature annotation.</text>
</comment>
<dbReference type="PANTHER" id="PTHR43399:SF4">
    <property type="entry name" value="CELL WALL-ASSOCIATED PROTEASE"/>
    <property type="match status" value="1"/>
</dbReference>
<dbReference type="RefSeq" id="WP_188089077.1">
    <property type="nucleotide sequence ID" value="NZ_JACVFC010000002.1"/>
</dbReference>
<dbReference type="InterPro" id="IPR034058">
    <property type="entry name" value="TagA/B/C/D_pept_dom"/>
</dbReference>
<feature type="signal peptide" evidence="3">
    <location>
        <begin position="1"/>
        <end position="22"/>
    </location>
</feature>
<accession>A0ABR7TN76</accession>
<evidence type="ECO:0000256" key="3">
    <source>
        <dbReference type="SAM" id="SignalP"/>
    </source>
</evidence>
<dbReference type="PROSITE" id="PS51892">
    <property type="entry name" value="SUBTILASE"/>
    <property type="match status" value="1"/>
</dbReference>
<dbReference type="SUPFAM" id="SSF52743">
    <property type="entry name" value="Subtilisin-like"/>
    <property type="match status" value="1"/>
</dbReference>
<comment type="caution">
    <text evidence="6">The sequence shown here is derived from an EMBL/GenBank/DDBJ whole genome shotgun (WGS) entry which is preliminary data.</text>
</comment>
<keyword evidence="7" id="KW-1185">Reference proteome</keyword>
<sequence length="936" mass="101961">MKKKTVKALPAFVALLSLHFSAMSQQRMQDSVMIKTYGADTLTTSSASSPLLVKFVRAPDEKTLAACGVVKALSSHHYILQQLPADTTFRKKIAYHYPANANYKATAALLAQLASLRPADSITIQISYTGERATVPPARIVHRIDRYHAAVIKLPQRDWPAVITLPYVTTADIIRRPAPEVIINTINPYVNRINVAQQQFPAVRGKRITVSVKEDLFDTTDIDLSGRYLRSALQSSDRSPHATIMATLIAGAGNTGMNGLGVAPAASLSPSGYGTLFPDDNSYFQQFGITVQNHSYGSGIVNEYGSMAAAYDQQIAEADTLVHVFSSGNSGDSIPRDGRYQGLGLFANLTGNYKHAKNVIAVGGTEANFDMSRGSSKGPAYDGRIKPEIAAYGQDGTSGAAALTSGVVALIQDAYRQLHGVAPSAALVRALLINSAVLPKGGRPAYTYGYGNLHAAGALTTLNAGHYRQGTVTNGGATSFDIPIPAGLQQLKVTLSWNDPAAAPNAPQALVNDLDMQAVTADGATWMPWVLNPFPALDSLRQPAHRGIDSLNNNEQISIDRPVAGNLHITIKGKKLATASQPFYLVYTYITEPSFAWQNPIDSAMLPASQPTPLLWETTYSGNGDLSYSIDSGATWTTIAQQLPLQQPYNWSTPNTFSKVWLKLTLTDTSFISPPFFIAPQLTVFTGFNCTDTAMVYWDRLPAARRYQVYALQQGVMAPFRQVTDTFLFIPKQTATSLYYAVSPVAPAGWEGARSYASNYTLQGVGCYVSTLLADRTVNNQVQLTLQLGSTYLLKGIYWERRAPNGWTRLGSQPVTDATDYTFLDQQPYEGIVQYRVALETADGRFIYSDISSVSILLDHNILVFPNPVLSQLIILDKEFRVRQVVLTDMGGRIVLQRTISDMQESVPVDRLAPGVYNCSVFLGNQRIYSKQIVKQ</sequence>
<feature type="chain" id="PRO_5046462046" evidence="3">
    <location>
        <begin position="23"/>
        <end position="936"/>
    </location>
</feature>
<evidence type="ECO:0000256" key="2">
    <source>
        <dbReference type="PROSITE-ProRule" id="PRU01240"/>
    </source>
</evidence>
<dbReference type="SUPFAM" id="SSF49785">
    <property type="entry name" value="Galactose-binding domain-like"/>
    <property type="match status" value="1"/>
</dbReference>
<evidence type="ECO:0000313" key="6">
    <source>
        <dbReference type="EMBL" id="MBC9931937.1"/>
    </source>
</evidence>
<feature type="domain" description="Secretion system C-terminal sorting" evidence="5">
    <location>
        <begin position="864"/>
        <end position="934"/>
    </location>
</feature>
<name>A0ABR7TN76_9BACT</name>
<dbReference type="NCBIfam" id="TIGR04183">
    <property type="entry name" value="Por_Secre_tail"/>
    <property type="match status" value="1"/>
</dbReference>
<dbReference type="InterPro" id="IPR051048">
    <property type="entry name" value="Peptidase_S8/S53_subtilisin"/>
</dbReference>
<evidence type="ECO:0000256" key="1">
    <source>
        <dbReference type="ARBA" id="ARBA00011073"/>
    </source>
</evidence>
<organism evidence="6 7">
    <name type="scientific">Chitinophaga qingshengii</name>
    <dbReference type="NCBI Taxonomy" id="1569794"/>
    <lineage>
        <taxon>Bacteria</taxon>
        <taxon>Pseudomonadati</taxon>
        <taxon>Bacteroidota</taxon>
        <taxon>Chitinophagia</taxon>
        <taxon>Chitinophagales</taxon>
        <taxon>Chitinophagaceae</taxon>
        <taxon>Chitinophaga</taxon>
    </lineage>
</organism>
<dbReference type="Pfam" id="PF00082">
    <property type="entry name" value="Peptidase_S8"/>
    <property type="match status" value="1"/>
</dbReference>
<reference evidence="6 7" key="1">
    <citation type="submission" date="2020-09" db="EMBL/GenBank/DDBJ databases">
        <title>Genome sequences of type strains of Chitinophaga qingshengii and Chitinophaga varians.</title>
        <authorList>
            <person name="Kittiwongwattana C."/>
        </authorList>
    </citation>
    <scope>NUCLEOTIDE SEQUENCE [LARGE SCALE GENOMIC DNA]</scope>
    <source>
        <strain evidence="6 7">JCM 30026</strain>
    </source>
</reference>
<protein>
    <submittedName>
        <fullName evidence="6">S8 family serine peptidase</fullName>
    </submittedName>
</protein>
<gene>
    <name evidence="6" type="ORF">ICL07_16245</name>
</gene>
<dbReference type="InterPro" id="IPR000209">
    <property type="entry name" value="Peptidase_S8/S53_dom"/>
</dbReference>
<evidence type="ECO:0000259" key="4">
    <source>
        <dbReference type="Pfam" id="PF00082"/>
    </source>
</evidence>
<keyword evidence="3" id="KW-0732">Signal</keyword>
<dbReference type="InterPro" id="IPR036852">
    <property type="entry name" value="Peptidase_S8/S53_dom_sf"/>
</dbReference>
<dbReference type="InterPro" id="IPR026444">
    <property type="entry name" value="Secre_tail"/>
</dbReference>
<proteinExistence type="inferred from homology"/>
<dbReference type="Pfam" id="PF18962">
    <property type="entry name" value="Por_Secre_tail"/>
    <property type="match status" value="1"/>
</dbReference>